<dbReference type="GO" id="GO:0003700">
    <property type="term" value="F:DNA-binding transcription factor activity"/>
    <property type="evidence" value="ECO:0007669"/>
    <property type="project" value="InterPro"/>
</dbReference>
<keyword evidence="1" id="KW-0479">Metal-binding</keyword>
<dbReference type="InterPro" id="IPR002481">
    <property type="entry name" value="FUR"/>
</dbReference>
<dbReference type="Gene3D" id="1.10.10.10">
    <property type="entry name" value="Winged helix-like DNA-binding domain superfamily/Winged helix DNA-binding domain"/>
    <property type="match status" value="1"/>
</dbReference>
<comment type="cofactor">
    <cofactor evidence="1">
        <name>Zn(2+)</name>
        <dbReference type="ChEBI" id="CHEBI:29105"/>
    </cofactor>
    <text evidence="1">Binds 1 zinc ion per subunit.</text>
</comment>
<evidence type="ECO:0000256" key="2">
    <source>
        <dbReference type="PIRSR" id="PIRSR602481-2"/>
    </source>
</evidence>
<dbReference type="PANTHER" id="PTHR33202">
    <property type="entry name" value="ZINC UPTAKE REGULATION PROTEIN"/>
    <property type="match status" value="1"/>
</dbReference>
<comment type="cofactor">
    <cofactor evidence="2">
        <name>Mn(2+)</name>
        <dbReference type="ChEBI" id="CHEBI:29035"/>
    </cofactor>
    <cofactor evidence="2">
        <name>Fe(2+)</name>
        <dbReference type="ChEBI" id="CHEBI:29033"/>
    </cofactor>
    <text evidence="2">Binds 1 Mn(2+) or Fe(2+) ion per subunit.</text>
</comment>
<dbReference type="GO" id="GO:0008270">
    <property type="term" value="F:zinc ion binding"/>
    <property type="evidence" value="ECO:0007669"/>
    <property type="project" value="TreeGrafter"/>
</dbReference>
<dbReference type="OrthoDB" id="594893at2"/>
<accession>A0A1I7ETD9</accession>
<keyword evidence="1" id="KW-0862">Zinc</keyword>
<dbReference type="RefSeq" id="WP_093021410.1">
    <property type="nucleotide sequence ID" value="NZ_FPBK01000001.1"/>
</dbReference>
<feature type="binding site" evidence="2">
    <location>
        <position position="87"/>
    </location>
    <ligand>
        <name>Fe cation</name>
        <dbReference type="ChEBI" id="CHEBI:24875"/>
    </ligand>
</feature>
<dbReference type="AlphaFoldDB" id="A0A1I7ETD9"/>
<protein>
    <submittedName>
        <fullName evidence="3">Fur family transcriptional regulator, ferric uptake regulator</fullName>
    </submittedName>
</protein>
<name>A0A1I7ETD9_9FLAO</name>
<evidence type="ECO:0000256" key="1">
    <source>
        <dbReference type="PIRSR" id="PIRSR602481-1"/>
    </source>
</evidence>
<dbReference type="InterPro" id="IPR036388">
    <property type="entry name" value="WH-like_DNA-bd_sf"/>
</dbReference>
<reference evidence="3 4" key="1">
    <citation type="submission" date="2016-10" db="EMBL/GenBank/DDBJ databases">
        <authorList>
            <person name="de Groot N.N."/>
        </authorList>
    </citation>
    <scope>NUCLEOTIDE SEQUENCE [LARGE SCALE GENOMIC DNA]</scope>
    <source>
        <strain evidence="3 4">CGMCC 1.12333</strain>
    </source>
</reference>
<feature type="binding site" evidence="1">
    <location>
        <position position="97"/>
    </location>
    <ligand>
        <name>Zn(2+)</name>
        <dbReference type="ChEBI" id="CHEBI:29105"/>
    </ligand>
</feature>
<dbReference type="SUPFAM" id="SSF46785">
    <property type="entry name" value="Winged helix' DNA-binding domain"/>
    <property type="match status" value="1"/>
</dbReference>
<proteinExistence type="predicted"/>
<keyword evidence="4" id="KW-1185">Reference proteome</keyword>
<feature type="binding site" evidence="1">
    <location>
        <position position="136"/>
    </location>
    <ligand>
        <name>Zn(2+)</name>
        <dbReference type="ChEBI" id="CHEBI:29105"/>
    </ligand>
</feature>
<dbReference type="EMBL" id="FPBK01000001">
    <property type="protein sequence ID" value="SFU27159.1"/>
    <property type="molecule type" value="Genomic_DNA"/>
</dbReference>
<keyword evidence="2" id="KW-0408">Iron</keyword>
<dbReference type="Proteomes" id="UP000199138">
    <property type="component" value="Unassembled WGS sequence"/>
</dbReference>
<dbReference type="PANTHER" id="PTHR33202:SF22">
    <property type="entry name" value="HYDROGEN PEROXIDE SENSITIVE REPRESSOR"/>
    <property type="match status" value="1"/>
</dbReference>
<dbReference type="InterPro" id="IPR036390">
    <property type="entry name" value="WH_DNA-bd_sf"/>
</dbReference>
<dbReference type="GO" id="GO:0000976">
    <property type="term" value="F:transcription cis-regulatory region binding"/>
    <property type="evidence" value="ECO:0007669"/>
    <property type="project" value="TreeGrafter"/>
</dbReference>
<evidence type="ECO:0000313" key="3">
    <source>
        <dbReference type="EMBL" id="SFU27159.1"/>
    </source>
</evidence>
<dbReference type="Pfam" id="PF01475">
    <property type="entry name" value="FUR"/>
    <property type="match status" value="1"/>
</dbReference>
<evidence type="ECO:0000313" key="4">
    <source>
        <dbReference type="Proteomes" id="UP000199138"/>
    </source>
</evidence>
<organism evidence="3 4">
    <name type="scientific">Pustulibacterium marinum</name>
    <dbReference type="NCBI Taxonomy" id="1224947"/>
    <lineage>
        <taxon>Bacteria</taxon>
        <taxon>Pseudomonadati</taxon>
        <taxon>Bacteroidota</taxon>
        <taxon>Flavobacteriia</taxon>
        <taxon>Flavobacteriales</taxon>
        <taxon>Flavobacteriaceae</taxon>
        <taxon>Pustulibacterium</taxon>
    </lineage>
</organism>
<dbReference type="GO" id="GO:0045892">
    <property type="term" value="P:negative regulation of DNA-templated transcription"/>
    <property type="evidence" value="ECO:0007669"/>
    <property type="project" value="TreeGrafter"/>
</dbReference>
<sequence>MSFQREETYLVQKNIKPTAMRLLVLQYLLSTQEAVSLTDIETALSNADKSTIFRSLKTFEENGLVHTIHEGFQTKYAVCNSTCTADHHKDLHPHFHCTECNTTVCLNAISLPHLKLPDAFKVSSQEYLIHGICDKCN</sequence>
<gene>
    <name evidence="3" type="ORF">SAMN05216480_10187</name>
</gene>
<feature type="binding site" evidence="1">
    <location>
        <position position="100"/>
    </location>
    <ligand>
        <name>Zn(2+)</name>
        <dbReference type="ChEBI" id="CHEBI:29105"/>
    </ligand>
</feature>
<feature type="binding site" evidence="1">
    <location>
        <position position="133"/>
    </location>
    <ligand>
        <name>Zn(2+)</name>
        <dbReference type="ChEBI" id="CHEBI:29105"/>
    </ligand>
</feature>
<dbReference type="STRING" id="1224947.SAMN05216480_10187"/>
<dbReference type="GO" id="GO:1900376">
    <property type="term" value="P:regulation of secondary metabolite biosynthetic process"/>
    <property type="evidence" value="ECO:0007669"/>
    <property type="project" value="TreeGrafter"/>
</dbReference>